<protein>
    <submittedName>
        <fullName evidence="1">Uncharacterized protein</fullName>
    </submittedName>
</protein>
<sequence>MIMASHCLVLADHHKNIIFFFFIFHHFFSVHGLTGGTSLSVKNTNHILISPNGLFTAGFHQVGDNAYCFAVWFMNQAMGEGRTVVWMANHADQYIIWSTHTKSTSSSVQLQLNSTGNLILYEGEQVLWQSFDYPTDTLLPNQPLTKNTQLVSSRSSTNYSSGFYKLSFDLNSILCLRYEGPETTSVYWPFPGSPTWVDGRYQLINSQEASLDSAGIFTASDGFSSLSADFGIGPQRMMRMDTDGNIRVYSLIEDQRIKKWQVQWQAISHSCRIHGICRPNSLCSYSKNSGRRCTCLHGYKMVNSEDWSYGCAPKFEGCRPDEEGFIELPQVQFYGYDGRSHPNYTLDSCKKDCLNNCTCKEFDLQMCRRDGEKYDKILPEKT</sequence>
<evidence type="ECO:0000313" key="1">
    <source>
        <dbReference type="EMBL" id="KAI3689048.1"/>
    </source>
</evidence>
<proteinExistence type="predicted"/>
<name>A0ACB8YUS1_CICIN</name>
<reference evidence="2" key="1">
    <citation type="journal article" date="2022" name="Mol. Ecol. Resour.">
        <title>The genomes of chicory, endive, great burdock and yacon provide insights into Asteraceae palaeo-polyploidization history and plant inulin production.</title>
        <authorList>
            <person name="Fan W."/>
            <person name="Wang S."/>
            <person name="Wang H."/>
            <person name="Wang A."/>
            <person name="Jiang F."/>
            <person name="Liu H."/>
            <person name="Zhao H."/>
            <person name="Xu D."/>
            <person name="Zhang Y."/>
        </authorList>
    </citation>
    <scope>NUCLEOTIDE SEQUENCE [LARGE SCALE GENOMIC DNA]</scope>
    <source>
        <strain evidence="2">cv. Punajuju</strain>
    </source>
</reference>
<evidence type="ECO:0000313" key="2">
    <source>
        <dbReference type="Proteomes" id="UP001055811"/>
    </source>
</evidence>
<keyword evidence="2" id="KW-1185">Reference proteome</keyword>
<accession>A0ACB8YUS1</accession>
<gene>
    <name evidence="1" type="ORF">L2E82_46996</name>
</gene>
<dbReference type="EMBL" id="CM042017">
    <property type="protein sequence ID" value="KAI3689048.1"/>
    <property type="molecule type" value="Genomic_DNA"/>
</dbReference>
<comment type="caution">
    <text evidence="1">The sequence shown here is derived from an EMBL/GenBank/DDBJ whole genome shotgun (WGS) entry which is preliminary data.</text>
</comment>
<dbReference type="Proteomes" id="UP001055811">
    <property type="component" value="Linkage Group LG09"/>
</dbReference>
<reference evidence="1 2" key="2">
    <citation type="journal article" date="2022" name="Mol. Ecol. Resour.">
        <title>The genomes of chicory, endive, great burdock and yacon provide insights into Asteraceae paleo-polyploidization history and plant inulin production.</title>
        <authorList>
            <person name="Fan W."/>
            <person name="Wang S."/>
            <person name="Wang H."/>
            <person name="Wang A."/>
            <person name="Jiang F."/>
            <person name="Liu H."/>
            <person name="Zhao H."/>
            <person name="Xu D."/>
            <person name="Zhang Y."/>
        </authorList>
    </citation>
    <scope>NUCLEOTIDE SEQUENCE [LARGE SCALE GENOMIC DNA]</scope>
    <source>
        <strain evidence="2">cv. Punajuju</strain>
        <tissue evidence="1">Leaves</tissue>
    </source>
</reference>
<organism evidence="1 2">
    <name type="scientific">Cichorium intybus</name>
    <name type="common">Chicory</name>
    <dbReference type="NCBI Taxonomy" id="13427"/>
    <lineage>
        <taxon>Eukaryota</taxon>
        <taxon>Viridiplantae</taxon>
        <taxon>Streptophyta</taxon>
        <taxon>Embryophyta</taxon>
        <taxon>Tracheophyta</taxon>
        <taxon>Spermatophyta</taxon>
        <taxon>Magnoliopsida</taxon>
        <taxon>eudicotyledons</taxon>
        <taxon>Gunneridae</taxon>
        <taxon>Pentapetalae</taxon>
        <taxon>asterids</taxon>
        <taxon>campanulids</taxon>
        <taxon>Asterales</taxon>
        <taxon>Asteraceae</taxon>
        <taxon>Cichorioideae</taxon>
        <taxon>Cichorieae</taxon>
        <taxon>Cichoriinae</taxon>
        <taxon>Cichorium</taxon>
    </lineage>
</organism>